<accession>A0A8W8M7G3</accession>
<name>A0A8W8M7G3_MAGGI</name>
<reference evidence="1" key="1">
    <citation type="submission" date="2022-08" db="UniProtKB">
        <authorList>
            <consortium name="EnsemblMetazoa"/>
        </authorList>
    </citation>
    <scope>IDENTIFICATION</scope>
    <source>
        <strain evidence="1">05x7-T-G4-1.051#20</strain>
    </source>
</reference>
<evidence type="ECO:0008006" key="3">
    <source>
        <dbReference type="Google" id="ProtNLM"/>
    </source>
</evidence>
<dbReference type="AlphaFoldDB" id="A0A8W8M7G3"/>
<protein>
    <recommendedName>
        <fullName evidence="3">C1q domain-containing protein</fullName>
    </recommendedName>
</protein>
<evidence type="ECO:0000313" key="1">
    <source>
        <dbReference type="EnsemblMetazoa" id="G31612.1:cds"/>
    </source>
</evidence>
<keyword evidence="2" id="KW-1185">Reference proteome</keyword>
<dbReference type="EnsemblMetazoa" id="G31612.1">
    <property type="protein sequence ID" value="G31612.1:cds"/>
    <property type="gene ID" value="G31612"/>
</dbReference>
<sequence length="151" mass="16755">MINDEVLGNGTVIVFDQVNTNLGQGQWGGWMRDKSGNLVTNSAMFHIKSRDQVYICSRYTTPYFGAMSQFSGWLQLPGPAFNIWAAGKTLNATVMFDDIITNNDVTINEAFCTVSLLQRGLYFLSWTVHAYNDSVILSSLAVDDVIILTSL</sequence>
<dbReference type="Proteomes" id="UP000005408">
    <property type="component" value="Unassembled WGS sequence"/>
</dbReference>
<evidence type="ECO:0000313" key="2">
    <source>
        <dbReference type="Proteomes" id="UP000005408"/>
    </source>
</evidence>
<proteinExistence type="predicted"/>
<organism evidence="1 2">
    <name type="scientific">Magallana gigas</name>
    <name type="common">Pacific oyster</name>
    <name type="synonym">Crassostrea gigas</name>
    <dbReference type="NCBI Taxonomy" id="29159"/>
    <lineage>
        <taxon>Eukaryota</taxon>
        <taxon>Metazoa</taxon>
        <taxon>Spiralia</taxon>
        <taxon>Lophotrochozoa</taxon>
        <taxon>Mollusca</taxon>
        <taxon>Bivalvia</taxon>
        <taxon>Autobranchia</taxon>
        <taxon>Pteriomorphia</taxon>
        <taxon>Ostreida</taxon>
        <taxon>Ostreoidea</taxon>
        <taxon>Ostreidae</taxon>
        <taxon>Magallana</taxon>
    </lineage>
</organism>